<sequence length="239" mass="28417">MSGLMILFGLNKQKIISFVIDTKFEDIPLVVVVSKNHMTKVPIIISEKMRMSMSDDGDFIFYDERGIKFQDFRDSIYLNDYYSQQYIGRETLNIVRYFLNSEYVKFKLGILLNGSERRYRVKQPLKLGLTNKNIMWIESDVKDILKNSYYDLQLLDITNIKSIKSKINYDYWFNIKENELNYLKKIDYLKLPMNINPFSLQNLSFEGEYLDGSKFDINLENNFNKDEWIANKSLLESKE</sequence>
<dbReference type="AlphaFoldDB" id="A0A6C0ADJ4"/>
<reference evidence="1" key="1">
    <citation type="journal article" date="2020" name="Nature">
        <title>Giant virus diversity and host interactions through global metagenomics.</title>
        <authorList>
            <person name="Schulz F."/>
            <person name="Roux S."/>
            <person name="Paez-Espino D."/>
            <person name="Jungbluth S."/>
            <person name="Walsh D.A."/>
            <person name="Denef V.J."/>
            <person name="McMahon K.D."/>
            <person name="Konstantinidis K.T."/>
            <person name="Eloe-Fadrosh E.A."/>
            <person name="Kyrpides N.C."/>
            <person name="Woyke T."/>
        </authorList>
    </citation>
    <scope>NUCLEOTIDE SEQUENCE</scope>
    <source>
        <strain evidence="1">GVMAG-S-1004661-13</strain>
    </source>
</reference>
<organism evidence="1">
    <name type="scientific">viral metagenome</name>
    <dbReference type="NCBI Taxonomy" id="1070528"/>
    <lineage>
        <taxon>unclassified sequences</taxon>
        <taxon>metagenomes</taxon>
        <taxon>organismal metagenomes</taxon>
    </lineage>
</organism>
<accession>A0A6C0ADJ4</accession>
<evidence type="ECO:0000313" key="1">
    <source>
        <dbReference type="EMBL" id="QHS77465.1"/>
    </source>
</evidence>
<protein>
    <submittedName>
        <fullName evidence="1">Uncharacterized protein</fullName>
    </submittedName>
</protein>
<dbReference type="EMBL" id="MN740549">
    <property type="protein sequence ID" value="QHS77465.1"/>
    <property type="molecule type" value="Genomic_DNA"/>
</dbReference>
<proteinExistence type="predicted"/>
<name>A0A6C0ADJ4_9ZZZZ</name>